<dbReference type="PANTHER" id="PTHR35602:SF3">
    <property type="entry name" value="ESTERASE YQIA"/>
    <property type="match status" value="1"/>
</dbReference>
<evidence type="ECO:0008006" key="3">
    <source>
        <dbReference type="Google" id="ProtNLM"/>
    </source>
</evidence>
<proteinExistence type="predicted"/>
<dbReference type="InterPro" id="IPR029058">
    <property type="entry name" value="AB_hydrolase_fold"/>
</dbReference>
<dbReference type="EMBL" id="AQGU01000022">
    <property type="protein sequence ID" value="MBE0358266.1"/>
    <property type="molecule type" value="Genomic_DNA"/>
</dbReference>
<evidence type="ECO:0000313" key="2">
    <source>
        <dbReference type="Proteomes" id="UP000648482"/>
    </source>
</evidence>
<dbReference type="Proteomes" id="UP000648482">
    <property type="component" value="Unassembled WGS sequence"/>
</dbReference>
<organism evidence="1 2">
    <name type="scientific">Pseudoalteromonas aliena SW19</name>
    <dbReference type="NCBI Taxonomy" id="1314866"/>
    <lineage>
        <taxon>Bacteria</taxon>
        <taxon>Pseudomonadati</taxon>
        <taxon>Pseudomonadota</taxon>
        <taxon>Gammaproteobacteria</taxon>
        <taxon>Alteromonadales</taxon>
        <taxon>Pseudoalteromonadaceae</taxon>
        <taxon>Pseudoalteromonas</taxon>
    </lineage>
</organism>
<dbReference type="PANTHER" id="PTHR35602">
    <property type="entry name" value="ESTERASE YQIA-RELATED"/>
    <property type="match status" value="1"/>
</dbReference>
<dbReference type="Gene3D" id="3.40.50.1820">
    <property type="entry name" value="alpha/beta hydrolase"/>
    <property type="match status" value="1"/>
</dbReference>
<dbReference type="InterPro" id="IPR008886">
    <property type="entry name" value="UPF0227/Esterase_YqiA"/>
</dbReference>
<comment type="caution">
    <text evidence="1">The sequence shown here is derived from an EMBL/GenBank/DDBJ whole genome shotgun (WGS) entry which is preliminary data.</text>
</comment>
<accession>A0ABR9DV74</accession>
<dbReference type="RefSeq" id="WP_138583917.1">
    <property type="nucleotide sequence ID" value="NZ_AQGU01000022.1"/>
</dbReference>
<evidence type="ECO:0000313" key="1">
    <source>
        <dbReference type="EMBL" id="MBE0358266.1"/>
    </source>
</evidence>
<name>A0ABR9DV74_9GAMM</name>
<keyword evidence="2" id="KW-1185">Reference proteome</keyword>
<gene>
    <name evidence="1" type="ORF">PALI_a1513</name>
</gene>
<reference evidence="1 2" key="1">
    <citation type="submission" date="2015-06" db="EMBL/GenBank/DDBJ databases">
        <title>Genome sequence of Pseudoalteromonas aliena.</title>
        <authorList>
            <person name="Xie B.-B."/>
            <person name="Rong J.-C."/>
            <person name="Qin Q.-L."/>
            <person name="Zhang Y.-Z."/>
        </authorList>
    </citation>
    <scope>NUCLEOTIDE SEQUENCE [LARGE SCALE GENOMIC DNA]</scope>
    <source>
        <strain evidence="1 2">SW19</strain>
    </source>
</reference>
<dbReference type="SUPFAM" id="SSF53474">
    <property type="entry name" value="alpha/beta-Hydrolases"/>
    <property type="match status" value="1"/>
</dbReference>
<dbReference type="Pfam" id="PF05728">
    <property type="entry name" value="UPF0227"/>
    <property type="match status" value="1"/>
</dbReference>
<protein>
    <recommendedName>
        <fullName evidence="3">Esterase YqiA</fullName>
    </recommendedName>
</protein>
<sequence length="186" mass="21108">MAKRVIYIHGFNSSQKSYKAVRFGELMANYDVDYCVPNLNHEPLQAIIKLEQLITPNTVLLGSSLGGFFATYLSQRYQIPAVVINPAVAPYTLLQPLLGPNYNPYQDYYYDLNNSHINALKALAVDKLKHPELLYLLQQTGDEVLNFQHAVNYYSQCKQLVEFGGDHSYTGFESTFANIVDFLKIT</sequence>